<dbReference type="EMBL" id="DQ890022">
    <property type="protein sequence ID" value="ABT15396.1"/>
    <property type="molecule type" value="Genomic_DNA"/>
</dbReference>
<feature type="region of interest" description="Disordered" evidence="1">
    <location>
        <begin position="1"/>
        <end position="25"/>
    </location>
</feature>
<evidence type="ECO:0000256" key="1">
    <source>
        <dbReference type="SAM" id="MobiDB-lite"/>
    </source>
</evidence>
<dbReference type="KEGG" id="vg:5470062"/>
<organism evidence="2 3">
    <name type="scientific">Paramecium bursaria Chlorella virus FR483</name>
    <name type="common">PBCV-FR483</name>
    <dbReference type="NCBI Taxonomy" id="399781"/>
    <lineage>
        <taxon>Viruses</taxon>
        <taxon>Varidnaviria</taxon>
        <taxon>Bamfordvirae</taxon>
        <taxon>Nucleocytoviricota</taxon>
        <taxon>Megaviricetes</taxon>
        <taxon>Algavirales</taxon>
        <taxon>Phycodnaviridae</taxon>
        <taxon>Chlorovirus</taxon>
        <taxon>Chlorovirus conductrix</taxon>
        <taxon>Paramecium bursaria Chlorella virus A1</taxon>
    </lineage>
</organism>
<organismHost>
    <name type="scientific">Paramecium bursaria</name>
    <dbReference type="NCBI Taxonomy" id="74790"/>
</organismHost>
<dbReference type="RefSeq" id="YP_001425743.1">
    <property type="nucleotide sequence ID" value="NC_008603.1"/>
</dbReference>
<evidence type="ECO:0000313" key="3">
    <source>
        <dbReference type="Proteomes" id="UP000204095"/>
    </source>
</evidence>
<name>A7J6G5_PBCVF</name>
<dbReference type="GeneID" id="5470062"/>
<protein>
    <submittedName>
        <fullName evidence="2">Uncharacterized protein n111L</fullName>
    </submittedName>
</protein>
<reference evidence="2 3" key="1">
    <citation type="journal article" date="2007" name="Virology">
        <title>Sequence and annotation of the 314-kb MT325 and the 321-kb FR483 viruses that infect Chlorella Pbi.</title>
        <authorList>
            <person name="Fitzgerald L.A."/>
            <person name="Graves M.V."/>
            <person name="Li X."/>
            <person name="Feldblyum T."/>
            <person name="Hartigan J."/>
            <person name="Van Etten J.L."/>
        </authorList>
    </citation>
    <scope>NUCLEOTIDE SEQUENCE [LARGE SCALE GENOMIC DNA]</scope>
    <source>
        <strain evidence="2 3">FR483</strain>
    </source>
</reference>
<sequence>MIVNGKSEPHIFHQDHKCNRPKNGGKDTKNEVLGWLVTEFTKYCWQDIQRRCANVSKHNSKRCKG</sequence>
<accession>A7J6G5</accession>
<proteinExistence type="predicted"/>
<evidence type="ECO:0000313" key="2">
    <source>
        <dbReference type="EMBL" id="ABT15396.1"/>
    </source>
</evidence>
<gene>
    <name evidence="2" type="primary">n111L</name>
    <name evidence="2" type="ORF">FR483_n111L</name>
</gene>
<feature type="compositionally biased region" description="Basic and acidic residues" evidence="1">
    <location>
        <begin position="7"/>
        <end position="25"/>
    </location>
</feature>
<dbReference type="Proteomes" id="UP000204095">
    <property type="component" value="Segment"/>
</dbReference>